<evidence type="ECO:0000313" key="2">
    <source>
        <dbReference type="Proteomes" id="UP000032142"/>
    </source>
</evidence>
<proteinExistence type="predicted"/>
<dbReference type="Proteomes" id="UP000032142">
    <property type="component" value="Unassembled WGS sequence"/>
</dbReference>
<gene>
    <name evidence="1" type="ORF">F383_10234</name>
</gene>
<name>A0A0B0NWD4_GOSAR</name>
<dbReference type="EMBL" id="KN405628">
    <property type="protein sequence ID" value="KHG16184.1"/>
    <property type="molecule type" value="Genomic_DNA"/>
</dbReference>
<protein>
    <submittedName>
        <fullName evidence="1">Uncharacterized protein</fullName>
    </submittedName>
</protein>
<dbReference type="AlphaFoldDB" id="A0A0B0NWD4"/>
<sequence length="31" mass="3415">MAHELEHEHVVGRVTQVSILSSFHMGVSLAI</sequence>
<organism evidence="1 2">
    <name type="scientific">Gossypium arboreum</name>
    <name type="common">Tree cotton</name>
    <name type="synonym">Gossypium nanking</name>
    <dbReference type="NCBI Taxonomy" id="29729"/>
    <lineage>
        <taxon>Eukaryota</taxon>
        <taxon>Viridiplantae</taxon>
        <taxon>Streptophyta</taxon>
        <taxon>Embryophyta</taxon>
        <taxon>Tracheophyta</taxon>
        <taxon>Spermatophyta</taxon>
        <taxon>Magnoliopsida</taxon>
        <taxon>eudicotyledons</taxon>
        <taxon>Gunneridae</taxon>
        <taxon>Pentapetalae</taxon>
        <taxon>rosids</taxon>
        <taxon>malvids</taxon>
        <taxon>Malvales</taxon>
        <taxon>Malvaceae</taxon>
        <taxon>Malvoideae</taxon>
        <taxon>Gossypium</taxon>
    </lineage>
</organism>
<reference evidence="2" key="1">
    <citation type="submission" date="2014-09" db="EMBL/GenBank/DDBJ databases">
        <authorList>
            <person name="Mudge J."/>
            <person name="Ramaraj T."/>
            <person name="Lindquist I.E."/>
            <person name="Bharti A.K."/>
            <person name="Sundararajan A."/>
            <person name="Cameron C.T."/>
            <person name="Woodward J.E."/>
            <person name="May G.D."/>
            <person name="Brubaker C."/>
            <person name="Broadhvest J."/>
            <person name="Wilkins T.A."/>
        </authorList>
    </citation>
    <scope>NUCLEOTIDE SEQUENCE</scope>
    <source>
        <strain evidence="2">cv. AKA8401</strain>
    </source>
</reference>
<evidence type="ECO:0000313" key="1">
    <source>
        <dbReference type="EMBL" id="KHG16184.1"/>
    </source>
</evidence>
<keyword evidence="2" id="KW-1185">Reference proteome</keyword>
<accession>A0A0B0NWD4</accession>